<gene>
    <name evidence="1" type="ORF">PGT2_g00036</name>
</gene>
<reference evidence="1 2" key="1">
    <citation type="submission" date="2017-10" db="EMBL/GenBank/DDBJ databases">
        <title>Complete genome sequence of Escherichia coli bacteriophage PGT2.</title>
        <authorList>
            <person name="Kulikov E.E."/>
            <person name="Golomidova A.K."/>
            <person name="Kudryavtseva A.V."/>
            <person name="Letarov A.V."/>
        </authorList>
    </citation>
    <scope>NUCLEOTIDE SEQUENCE [LARGE SCALE GENOMIC DNA]</scope>
</reference>
<dbReference type="InterPro" id="IPR058003">
    <property type="entry name" value="Phage_gp12"/>
</dbReference>
<dbReference type="Pfam" id="PF25675">
    <property type="entry name" value="Phage_nozzle"/>
    <property type="match status" value="1"/>
</dbReference>
<evidence type="ECO:0000313" key="2">
    <source>
        <dbReference type="Proteomes" id="UP000240674"/>
    </source>
</evidence>
<proteinExistence type="predicted"/>
<sequence length="876" mass="95404">MARVEGSYESVVRGVSQQVPHQRFSGQHTDQKNLLSDPVEGLVRRRGTRRISEHLVTPSLTASDIAEIQKYRTHKWNPGSAGEPLQVAYKAKPGVIGDSRLLYIINQVTRNRVNTAGIDAETDTVYQKARANGLSAITSVGRYLFMAVNNHVGSVAASQDYLATANRNKVVAWVRGGAYARTYTVTLLLDAGGQLKFSYTTMSSSYPTLIDTTAAGNTTDTDYQNKLSKIVADYNSATTKWISDAAKDIDAENIANRLLNGPATSGNTGTGTGLIAANAAATGINKVTNLTYALVSSTLYIQGDNIREIVVDDGGDTTLIRGVGNEVTSADLVSTRHFYDKIVKVRAKKSDDSDAYYLKAESKNDSNDPGVTDRGEVVWKECAGYTQTLTNHFLFGYYHTDGVVYVSSSLSKLSTALSITTPVLQPNLAGDDFTNPPPNFGTKQISYLGMFQDRLVVGSGAVASFSRPGDYLNFFRQSVLTLTDTDPIDMFALGAEDDVLRHSALFDKSLFIFGDKRQYVVNGRTVLTPTNQNMTVVSQFPNTTGAQPQGSGNFIFYTKPGDTSSPVITLNQMQYGQIADSTESYDLSQQLTDFCAGVCAEIVPVTSPAAVLVRPETSQNLYVFRYTDEVGTGRRMQAAWDRWEFDPAFGTIISMATYGDEILAMVMRRAEDGSTYLCVEQLSLRPAKSNEPYFDSYQVATGVGSGITVSSPYLLASPNLLNRCYVAVVGGSHALTGTTYEDRAELTASQIADGTLAAGIPFESSCIPTNPYQRDQNGNAILQGRLVLSQVQISVQETGAMDVYVADANREWLSKHFNGFRLSRTASMVGSQPVVDTSITALIGREVRECRYRIQSVKFLPMVVTAISWQGQSFRR</sequence>
<organism evidence="1 2">
    <name type="scientific">Escherichia phage PGT2</name>
    <dbReference type="NCBI Taxonomy" id="2047782"/>
    <lineage>
        <taxon>Viruses</taxon>
        <taxon>Duplodnaviria</taxon>
        <taxon>Heunggongvirae</taxon>
        <taxon>Uroviricota</taxon>
        <taxon>Caudoviricetes</taxon>
        <taxon>Autographivirales</taxon>
        <taxon>Autonotataviridae</taxon>
        <taxon>Ermolevavirus</taxon>
        <taxon>Ermolevavirus PGT2</taxon>
    </lineage>
</organism>
<dbReference type="EMBL" id="MG201401">
    <property type="protein sequence ID" value="ATS92454.1"/>
    <property type="molecule type" value="Genomic_DNA"/>
</dbReference>
<dbReference type="Proteomes" id="UP000240674">
    <property type="component" value="Segment"/>
</dbReference>
<keyword evidence="2" id="KW-1185">Reference proteome</keyword>
<name>A0A2D2W2T3_9CAUD</name>
<evidence type="ECO:0000313" key="1">
    <source>
        <dbReference type="EMBL" id="ATS92454.1"/>
    </source>
</evidence>
<protein>
    <submittedName>
        <fullName evidence="1">Tail tubular protein B</fullName>
    </submittedName>
</protein>
<accession>A0A2D2W2T3</accession>